<evidence type="ECO:0000256" key="1">
    <source>
        <dbReference type="SAM" id="Phobius"/>
    </source>
</evidence>
<keyword evidence="3" id="KW-1185">Reference proteome</keyword>
<evidence type="ECO:0008006" key="4">
    <source>
        <dbReference type="Google" id="ProtNLM"/>
    </source>
</evidence>
<dbReference type="Pfam" id="PF24838">
    <property type="entry name" value="8xMP"/>
    <property type="match status" value="1"/>
</dbReference>
<comment type="caution">
    <text evidence="2">The sequence shown here is derived from an EMBL/GenBank/DDBJ whole genome shotgun (WGS) entry which is preliminary data.</text>
</comment>
<evidence type="ECO:0000313" key="3">
    <source>
        <dbReference type="Proteomes" id="UP001595868"/>
    </source>
</evidence>
<dbReference type="Proteomes" id="UP001595868">
    <property type="component" value="Unassembled WGS sequence"/>
</dbReference>
<gene>
    <name evidence="2" type="ORF">ACFOX0_22245</name>
</gene>
<sequence>MRFTDRWNVKTMRRRVALDDVRNRLWNDSTDRASYDNGGEKYQSAIMEQYKIYVEMADRVGARRATTNTFFLLVNTGIFTLLANLQRSATSRSLAVLVLAVVVLVLQCGVWYWTLRSYRQLSSVKFRVIGAIEERLPASPWLRAEWGTIGSGKDRRAYWPVIQLEQLVPMFFAMAYVALFVLLLVT</sequence>
<reference evidence="3" key="1">
    <citation type="journal article" date="2019" name="Int. J. Syst. Evol. Microbiol.">
        <title>The Global Catalogue of Microorganisms (GCM) 10K type strain sequencing project: providing services to taxonomists for standard genome sequencing and annotation.</title>
        <authorList>
            <consortium name="The Broad Institute Genomics Platform"/>
            <consortium name="The Broad Institute Genome Sequencing Center for Infectious Disease"/>
            <person name="Wu L."/>
            <person name="Ma J."/>
        </authorList>
    </citation>
    <scope>NUCLEOTIDE SEQUENCE [LARGE SCALE GENOMIC DNA]</scope>
    <source>
        <strain evidence="3">2902at01</strain>
    </source>
</reference>
<keyword evidence="1" id="KW-0472">Membrane</keyword>
<evidence type="ECO:0000313" key="2">
    <source>
        <dbReference type="EMBL" id="MFC4108642.1"/>
    </source>
</evidence>
<protein>
    <recommendedName>
        <fullName evidence="4">Small integral membrane protein</fullName>
    </recommendedName>
</protein>
<keyword evidence="1" id="KW-1133">Transmembrane helix</keyword>
<feature type="transmembrane region" description="Helical" evidence="1">
    <location>
        <begin position="167"/>
        <end position="185"/>
    </location>
</feature>
<proteinExistence type="predicted"/>
<organism evidence="2 3">
    <name type="scientific">Micromonospora zhanjiangensis</name>
    <dbReference type="NCBI Taxonomy" id="1522057"/>
    <lineage>
        <taxon>Bacteria</taxon>
        <taxon>Bacillati</taxon>
        <taxon>Actinomycetota</taxon>
        <taxon>Actinomycetes</taxon>
        <taxon>Micromonosporales</taxon>
        <taxon>Micromonosporaceae</taxon>
        <taxon>Micromonospora</taxon>
    </lineage>
</organism>
<name>A0ABV8KRC4_9ACTN</name>
<dbReference type="EMBL" id="JBHSBN010000017">
    <property type="protein sequence ID" value="MFC4108642.1"/>
    <property type="molecule type" value="Genomic_DNA"/>
</dbReference>
<accession>A0ABV8KRC4</accession>
<keyword evidence="1" id="KW-0812">Transmembrane</keyword>
<feature type="transmembrane region" description="Helical" evidence="1">
    <location>
        <begin position="94"/>
        <end position="113"/>
    </location>
</feature>
<dbReference type="InterPro" id="IPR056918">
    <property type="entry name" value="8xMP"/>
</dbReference>
<dbReference type="RefSeq" id="WP_377549199.1">
    <property type="nucleotide sequence ID" value="NZ_JBHSBN010000017.1"/>
</dbReference>